<dbReference type="InterPro" id="IPR016186">
    <property type="entry name" value="C-type_lectin-like/link_sf"/>
</dbReference>
<evidence type="ECO:0000313" key="3">
    <source>
        <dbReference type="Proteomes" id="UP000678393"/>
    </source>
</evidence>
<protein>
    <recommendedName>
        <fullName evidence="1">C-type lectin domain-containing protein</fullName>
    </recommendedName>
</protein>
<evidence type="ECO:0000259" key="1">
    <source>
        <dbReference type="PROSITE" id="PS50041"/>
    </source>
</evidence>
<reference evidence="2" key="1">
    <citation type="submission" date="2021-04" db="EMBL/GenBank/DDBJ databases">
        <authorList>
            <consortium name="Molecular Ecology Group"/>
        </authorList>
    </citation>
    <scope>NUCLEOTIDE SEQUENCE</scope>
</reference>
<dbReference type="Pfam" id="PF00059">
    <property type="entry name" value="Lectin_C"/>
    <property type="match status" value="1"/>
</dbReference>
<evidence type="ECO:0000313" key="2">
    <source>
        <dbReference type="EMBL" id="CAG5121834.1"/>
    </source>
</evidence>
<dbReference type="Gene3D" id="3.10.100.10">
    <property type="entry name" value="Mannose-Binding Protein A, subunit A"/>
    <property type="match status" value="1"/>
</dbReference>
<keyword evidence="3" id="KW-1185">Reference proteome</keyword>
<dbReference type="InterPro" id="IPR001304">
    <property type="entry name" value="C-type_lectin-like"/>
</dbReference>
<feature type="domain" description="C-type lectin" evidence="1">
    <location>
        <begin position="25"/>
        <end position="117"/>
    </location>
</feature>
<name>A0A8S3YXY9_9EUPU</name>
<organism evidence="2 3">
    <name type="scientific">Candidula unifasciata</name>
    <dbReference type="NCBI Taxonomy" id="100452"/>
    <lineage>
        <taxon>Eukaryota</taxon>
        <taxon>Metazoa</taxon>
        <taxon>Spiralia</taxon>
        <taxon>Lophotrochozoa</taxon>
        <taxon>Mollusca</taxon>
        <taxon>Gastropoda</taxon>
        <taxon>Heterobranchia</taxon>
        <taxon>Euthyneura</taxon>
        <taxon>Panpulmonata</taxon>
        <taxon>Eupulmonata</taxon>
        <taxon>Stylommatophora</taxon>
        <taxon>Helicina</taxon>
        <taxon>Helicoidea</taxon>
        <taxon>Geomitridae</taxon>
        <taxon>Candidula</taxon>
    </lineage>
</organism>
<dbReference type="EMBL" id="CAJHNH020001171">
    <property type="protein sequence ID" value="CAG5121834.1"/>
    <property type="molecule type" value="Genomic_DNA"/>
</dbReference>
<gene>
    <name evidence="2" type="ORF">CUNI_LOCUS7392</name>
</gene>
<dbReference type="PROSITE" id="PS50041">
    <property type="entry name" value="C_TYPE_LECTIN_2"/>
    <property type="match status" value="1"/>
</dbReference>
<proteinExistence type="predicted"/>
<feature type="non-terminal residue" evidence="2">
    <location>
        <position position="1"/>
    </location>
</feature>
<dbReference type="SUPFAM" id="SSF56436">
    <property type="entry name" value="C-type lectin-like"/>
    <property type="match status" value="1"/>
</dbReference>
<dbReference type="AlphaFoldDB" id="A0A8S3YXY9"/>
<comment type="caution">
    <text evidence="2">The sequence shown here is derived from an EMBL/GenBank/DDBJ whole genome shotgun (WGS) entry which is preliminary data.</text>
</comment>
<accession>A0A8S3YXY9</accession>
<dbReference type="Proteomes" id="UP000678393">
    <property type="component" value="Unassembled WGS sequence"/>
</dbReference>
<sequence>YYSTTSPTITVKYCFITTPMLVCLGSYMVELEDEPELHFIQTLIADSGEQFWVGLDYFLWHTNRHEPTPAMWLPTEPNETGFCVRLATEALTGANARGTTYLLGDHPCTHDYKVICEKNAGTRWYTIVPATNRCRMTPYIARSRLSCARNCSKNQACTGFEFNMGTRVCTRYKFSTSCPTSLSSHVSMYVMLYPRC</sequence>
<dbReference type="CDD" id="cd00037">
    <property type="entry name" value="CLECT"/>
    <property type="match status" value="1"/>
</dbReference>
<dbReference type="OrthoDB" id="6160672at2759"/>
<dbReference type="InterPro" id="IPR016187">
    <property type="entry name" value="CTDL_fold"/>
</dbReference>